<proteinExistence type="predicted"/>
<name>A0ABN0XA04_9ACTN</name>
<keyword evidence="3" id="KW-1185">Reference proteome</keyword>
<reference evidence="2 3" key="1">
    <citation type="journal article" date="2019" name="Int. J. Syst. Evol. Microbiol.">
        <title>The Global Catalogue of Microorganisms (GCM) 10K type strain sequencing project: providing services to taxonomists for standard genome sequencing and annotation.</title>
        <authorList>
            <consortium name="The Broad Institute Genomics Platform"/>
            <consortium name="The Broad Institute Genome Sequencing Center for Infectious Disease"/>
            <person name="Wu L."/>
            <person name="Ma J."/>
        </authorList>
    </citation>
    <scope>NUCLEOTIDE SEQUENCE [LARGE SCALE GENOMIC DNA]</scope>
    <source>
        <strain evidence="2 3">JCM 3146</strain>
    </source>
</reference>
<organism evidence="2 3">
    <name type="scientific">Actinoallomurus spadix</name>
    <dbReference type="NCBI Taxonomy" id="79912"/>
    <lineage>
        <taxon>Bacteria</taxon>
        <taxon>Bacillati</taxon>
        <taxon>Actinomycetota</taxon>
        <taxon>Actinomycetes</taxon>
        <taxon>Streptosporangiales</taxon>
        <taxon>Thermomonosporaceae</taxon>
        <taxon>Actinoallomurus</taxon>
    </lineage>
</organism>
<feature type="chain" id="PRO_5047277720" description="Secreted protein" evidence="1">
    <location>
        <begin position="31"/>
        <end position="109"/>
    </location>
</feature>
<keyword evidence="1" id="KW-0732">Signal</keyword>
<evidence type="ECO:0008006" key="4">
    <source>
        <dbReference type="Google" id="ProtNLM"/>
    </source>
</evidence>
<accession>A0ABN0XA04</accession>
<dbReference type="EMBL" id="BAAABM010000053">
    <property type="protein sequence ID" value="GAA0358919.1"/>
    <property type="molecule type" value="Genomic_DNA"/>
</dbReference>
<comment type="caution">
    <text evidence="2">The sequence shown here is derived from an EMBL/GenBank/DDBJ whole genome shotgun (WGS) entry which is preliminary data.</text>
</comment>
<feature type="signal peptide" evidence="1">
    <location>
        <begin position="1"/>
        <end position="30"/>
    </location>
</feature>
<sequence>MRIRTTLAGVAVGASMILPVGLIGASPASAATNAKPASARSAAASCTTWHDKNTYGVNCTGSGRWYEAVGVCNDGGTVWGDTNYSGWAYAYCYADGGLDHGYWRWVSIS</sequence>
<protein>
    <recommendedName>
        <fullName evidence="4">Secreted protein</fullName>
    </recommendedName>
</protein>
<evidence type="ECO:0000313" key="2">
    <source>
        <dbReference type="EMBL" id="GAA0358919.1"/>
    </source>
</evidence>
<evidence type="ECO:0000256" key="1">
    <source>
        <dbReference type="SAM" id="SignalP"/>
    </source>
</evidence>
<gene>
    <name evidence="2" type="ORF">GCM10010151_55780</name>
</gene>
<evidence type="ECO:0000313" key="3">
    <source>
        <dbReference type="Proteomes" id="UP001501822"/>
    </source>
</evidence>
<dbReference type="Proteomes" id="UP001501822">
    <property type="component" value="Unassembled WGS sequence"/>
</dbReference>